<reference evidence="2" key="1">
    <citation type="submission" date="2014-11" db="EMBL/GenBank/DDBJ databases">
        <authorList>
            <person name="Otto D Thomas"/>
            <person name="Naeem Raeece"/>
        </authorList>
    </citation>
    <scope>NUCLEOTIDE SEQUENCE</scope>
</reference>
<dbReference type="VEuPathDB" id="CryptoDB:Cvel_24429"/>
<dbReference type="AlphaFoldDB" id="A0A0G4H2H4"/>
<evidence type="ECO:0000256" key="1">
    <source>
        <dbReference type="SAM" id="MobiDB-lite"/>
    </source>
</evidence>
<feature type="non-terminal residue" evidence="2">
    <location>
        <position position="1"/>
    </location>
</feature>
<sequence>AEFRPDGEKGLACALRRREGDEQEERSTSFNPLQIESALLLPAEPSSSSAAACASLSSSSRPFGSSAVSGSGGVVERALPWEAGVLSLSLCLLLLEGEEAAEGMEQTKS</sequence>
<dbReference type="EMBL" id="CDMZ01001808">
    <property type="protein sequence ID" value="CEM37838.1"/>
    <property type="molecule type" value="Genomic_DNA"/>
</dbReference>
<gene>
    <name evidence="2" type="ORF">Cvel_24429</name>
</gene>
<organism evidence="2">
    <name type="scientific">Chromera velia CCMP2878</name>
    <dbReference type="NCBI Taxonomy" id="1169474"/>
    <lineage>
        <taxon>Eukaryota</taxon>
        <taxon>Sar</taxon>
        <taxon>Alveolata</taxon>
        <taxon>Colpodellida</taxon>
        <taxon>Chromeraceae</taxon>
        <taxon>Chromera</taxon>
    </lineage>
</organism>
<evidence type="ECO:0000313" key="2">
    <source>
        <dbReference type="EMBL" id="CEM37838.1"/>
    </source>
</evidence>
<protein>
    <submittedName>
        <fullName evidence="2">Uncharacterized protein</fullName>
    </submittedName>
</protein>
<name>A0A0G4H2H4_9ALVE</name>
<feature type="region of interest" description="Disordered" evidence="1">
    <location>
        <begin position="1"/>
        <end position="31"/>
    </location>
</feature>
<proteinExistence type="predicted"/>
<accession>A0A0G4H2H4</accession>